<evidence type="ECO:0000313" key="2">
    <source>
        <dbReference type="Proteomes" id="UP001060085"/>
    </source>
</evidence>
<evidence type="ECO:0000313" key="1">
    <source>
        <dbReference type="EMBL" id="KAI5652691.1"/>
    </source>
</evidence>
<sequence length="120" mass="14105">MMKEARRIRTKPTDNIRPYTYSQFPIHYNKGTSGSSHSNLDPMKIIMQELQLMRKDIEEMRGNIINLSKEDMVTTLLMLELLSIILMIAMRAIDLELKIVIMIYLVKELQEMKLEMKGIM</sequence>
<protein>
    <submittedName>
        <fullName evidence="1">Uncharacterized protein</fullName>
    </submittedName>
</protein>
<name>A0ACB9ZW18_CATRO</name>
<proteinExistence type="predicted"/>
<accession>A0ACB9ZW18</accession>
<keyword evidence="2" id="KW-1185">Reference proteome</keyword>
<organism evidence="1 2">
    <name type="scientific">Catharanthus roseus</name>
    <name type="common">Madagascar periwinkle</name>
    <name type="synonym">Vinca rosea</name>
    <dbReference type="NCBI Taxonomy" id="4058"/>
    <lineage>
        <taxon>Eukaryota</taxon>
        <taxon>Viridiplantae</taxon>
        <taxon>Streptophyta</taxon>
        <taxon>Embryophyta</taxon>
        <taxon>Tracheophyta</taxon>
        <taxon>Spermatophyta</taxon>
        <taxon>Magnoliopsida</taxon>
        <taxon>eudicotyledons</taxon>
        <taxon>Gunneridae</taxon>
        <taxon>Pentapetalae</taxon>
        <taxon>asterids</taxon>
        <taxon>lamiids</taxon>
        <taxon>Gentianales</taxon>
        <taxon>Apocynaceae</taxon>
        <taxon>Rauvolfioideae</taxon>
        <taxon>Vinceae</taxon>
        <taxon>Catharanthinae</taxon>
        <taxon>Catharanthus</taxon>
    </lineage>
</organism>
<gene>
    <name evidence="1" type="ORF">M9H77_29878</name>
</gene>
<dbReference type="EMBL" id="CM044707">
    <property type="protein sequence ID" value="KAI5652691.1"/>
    <property type="molecule type" value="Genomic_DNA"/>
</dbReference>
<comment type="caution">
    <text evidence="1">The sequence shown here is derived from an EMBL/GenBank/DDBJ whole genome shotgun (WGS) entry which is preliminary data.</text>
</comment>
<dbReference type="Proteomes" id="UP001060085">
    <property type="component" value="Linkage Group LG07"/>
</dbReference>
<reference evidence="2" key="1">
    <citation type="journal article" date="2023" name="Nat. Plants">
        <title>Single-cell RNA sequencing provides a high-resolution roadmap for understanding the multicellular compartmentation of specialized metabolism.</title>
        <authorList>
            <person name="Sun S."/>
            <person name="Shen X."/>
            <person name="Li Y."/>
            <person name="Li Y."/>
            <person name="Wang S."/>
            <person name="Li R."/>
            <person name="Zhang H."/>
            <person name="Shen G."/>
            <person name="Guo B."/>
            <person name="Wei J."/>
            <person name="Xu J."/>
            <person name="St-Pierre B."/>
            <person name="Chen S."/>
            <person name="Sun C."/>
        </authorList>
    </citation>
    <scope>NUCLEOTIDE SEQUENCE [LARGE SCALE GENOMIC DNA]</scope>
</reference>